<dbReference type="InterPro" id="IPR049256">
    <property type="entry name" value="Get5_C"/>
</dbReference>
<feature type="compositionally biased region" description="Low complexity" evidence="3">
    <location>
        <begin position="153"/>
        <end position="162"/>
    </location>
</feature>
<sequence length="211" mass="23019">MTESSFAKQLLSALDSRPVVISSDHVEDPRKYPARPAYTLPKMPHPMKKRKRLDPGQEASVDVTMKSLRNPPLDITLSGQPLSTSILNLKTAISEKFGIPIDKIRLLLKKKPCPDSKTIKDLVSEGEGEVELSIMIIGGQTVTMSERDGGPASGSSGTPAAQGTGGGIQLDSEFWHDLKDFLCRRLKNEAGAETVHGVFKNAWDRPNAMQK</sequence>
<comment type="caution">
    <text evidence="5">The sequence shown here is derived from an EMBL/GenBank/DDBJ whole genome shotgun (WGS) entry which is preliminary data.</text>
</comment>
<gene>
    <name evidence="5" type="ORF">FGG08_007323</name>
</gene>
<comment type="subcellular location">
    <subcellularLocation>
        <location evidence="1">Cytoplasm</location>
        <location evidence="1">Cytosol</location>
    </subcellularLocation>
</comment>
<reference evidence="5" key="1">
    <citation type="submission" date="2021-03" db="EMBL/GenBank/DDBJ databases">
        <title>Comparative genomics and phylogenomic investigation of the class Geoglossomycetes provide insights into ecological specialization and systematics.</title>
        <authorList>
            <person name="Melie T."/>
            <person name="Pirro S."/>
            <person name="Miller A.N."/>
            <person name="Quandt A."/>
        </authorList>
    </citation>
    <scope>NUCLEOTIDE SEQUENCE</scope>
    <source>
        <strain evidence="5">GBOQ0MN5Z8</strain>
    </source>
</reference>
<evidence type="ECO:0000256" key="3">
    <source>
        <dbReference type="SAM" id="MobiDB-lite"/>
    </source>
</evidence>
<feature type="domain" description="Ubiquitin-like" evidence="4">
    <location>
        <begin position="61"/>
        <end position="139"/>
    </location>
</feature>
<dbReference type="GO" id="GO:0005829">
    <property type="term" value="C:cytosol"/>
    <property type="evidence" value="ECO:0007669"/>
    <property type="project" value="UniProtKB-SubCell"/>
</dbReference>
<dbReference type="CDD" id="cd17039">
    <property type="entry name" value="Ubl_ubiquitin_like"/>
    <property type="match status" value="1"/>
</dbReference>
<organism evidence="5 6">
    <name type="scientific">Glutinoglossum americanum</name>
    <dbReference type="NCBI Taxonomy" id="1670608"/>
    <lineage>
        <taxon>Eukaryota</taxon>
        <taxon>Fungi</taxon>
        <taxon>Dikarya</taxon>
        <taxon>Ascomycota</taxon>
        <taxon>Pezizomycotina</taxon>
        <taxon>Geoglossomycetes</taxon>
        <taxon>Geoglossales</taxon>
        <taxon>Geoglossaceae</taxon>
        <taxon>Glutinoglossum</taxon>
    </lineage>
</organism>
<dbReference type="Gene3D" id="3.10.20.90">
    <property type="entry name" value="Phosphatidylinositol 3-kinase Catalytic Subunit, Chain A, domain 1"/>
    <property type="match status" value="1"/>
</dbReference>
<evidence type="ECO:0000313" key="6">
    <source>
        <dbReference type="Proteomes" id="UP000698800"/>
    </source>
</evidence>
<dbReference type="PANTHER" id="PTHR46555:SF1">
    <property type="entry name" value="UBIQUITIN-LIKE PROTEIN 4A"/>
    <property type="match status" value="1"/>
</dbReference>
<dbReference type="EMBL" id="JAGHQL010000278">
    <property type="protein sequence ID" value="KAH0534077.1"/>
    <property type="molecule type" value="Genomic_DNA"/>
</dbReference>
<dbReference type="PANTHER" id="PTHR46555">
    <property type="entry name" value="UBIQUITIN-LIKE PROTEIN 4A"/>
    <property type="match status" value="1"/>
</dbReference>
<evidence type="ECO:0000313" key="5">
    <source>
        <dbReference type="EMBL" id="KAH0534077.1"/>
    </source>
</evidence>
<dbReference type="Pfam" id="PF17183">
    <property type="entry name" value="Get5_C"/>
    <property type="match status" value="1"/>
</dbReference>
<protein>
    <recommendedName>
        <fullName evidence="4">Ubiquitin-like domain-containing protein</fullName>
    </recommendedName>
</protein>
<dbReference type="InterPro" id="IPR000626">
    <property type="entry name" value="Ubiquitin-like_dom"/>
</dbReference>
<keyword evidence="6" id="KW-1185">Reference proteome</keyword>
<dbReference type="InterPro" id="IPR029071">
    <property type="entry name" value="Ubiquitin-like_domsf"/>
</dbReference>
<dbReference type="InterPro" id="IPR047154">
    <property type="entry name" value="UBL4A-like"/>
</dbReference>
<keyword evidence="2" id="KW-0963">Cytoplasm</keyword>
<evidence type="ECO:0000256" key="2">
    <source>
        <dbReference type="ARBA" id="ARBA00022490"/>
    </source>
</evidence>
<evidence type="ECO:0000256" key="1">
    <source>
        <dbReference type="ARBA" id="ARBA00004514"/>
    </source>
</evidence>
<dbReference type="GO" id="GO:0006620">
    <property type="term" value="P:post-translational protein targeting to endoplasmic reticulum membrane"/>
    <property type="evidence" value="ECO:0007669"/>
    <property type="project" value="InterPro"/>
</dbReference>
<accession>A0A9P8HWJ7</accession>
<dbReference type="Pfam" id="PF12754">
    <property type="entry name" value="Get5_N"/>
    <property type="match status" value="1"/>
</dbReference>
<dbReference type="SUPFAM" id="SSF54236">
    <property type="entry name" value="Ubiquitin-like"/>
    <property type="match status" value="1"/>
</dbReference>
<feature type="region of interest" description="Disordered" evidence="3">
    <location>
        <begin position="143"/>
        <end position="166"/>
    </location>
</feature>
<dbReference type="PROSITE" id="PS50053">
    <property type="entry name" value="UBIQUITIN_2"/>
    <property type="match status" value="1"/>
</dbReference>
<evidence type="ECO:0000259" key="4">
    <source>
        <dbReference type="PROSITE" id="PS50053"/>
    </source>
</evidence>
<dbReference type="InterPro" id="IPR024737">
    <property type="entry name" value="Get5_N"/>
</dbReference>
<dbReference type="OrthoDB" id="5366541at2759"/>
<name>A0A9P8HWJ7_9PEZI</name>
<dbReference type="AlphaFoldDB" id="A0A9P8HWJ7"/>
<proteinExistence type="predicted"/>
<dbReference type="Gene3D" id="1.10.286.70">
    <property type="entry name" value="Get5 dimerization domain"/>
    <property type="match status" value="1"/>
</dbReference>
<dbReference type="Proteomes" id="UP000698800">
    <property type="component" value="Unassembled WGS sequence"/>
</dbReference>